<dbReference type="InterPro" id="IPR009506">
    <property type="entry name" value="YjiS-like"/>
</dbReference>
<evidence type="ECO:0000313" key="2">
    <source>
        <dbReference type="EMBL" id="TDK47499.1"/>
    </source>
</evidence>
<evidence type="ECO:0000259" key="1">
    <source>
        <dbReference type="Pfam" id="PF06568"/>
    </source>
</evidence>
<accession>A0A4R5V6B5</accession>
<feature type="domain" description="YjiS-like" evidence="1">
    <location>
        <begin position="27"/>
        <end position="61"/>
    </location>
</feature>
<dbReference type="Pfam" id="PF06568">
    <property type="entry name" value="YjiS-like"/>
    <property type="match status" value="1"/>
</dbReference>
<keyword evidence="3" id="KW-1185">Reference proteome</keyword>
<evidence type="ECO:0000313" key="3">
    <source>
        <dbReference type="Proteomes" id="UP000295301"/>
    </source>
</evidence>
<name>A0A4R5V6B5_9RHOB</name>
<gene>
    <name evidence="2" type="ORF">E1832_10860</name>
</gene>
<dbReference type="OrthoDB" id="8005167at2"/>
<reference evidence="2 3" key="1">
    <citation type="submission" date="2019-03" db="EMBL/GenBank/DDBJ databases">
        <title>Ruegeria lutea sp. nov., a novel strain, isolated from marine sediment, the Masan Bay, South Korea.</title>
        <authorList>
            <person name="Kim J."/>
            <person name="Kim D.-Y."/>
            <person name="Lee S.-S."/>
        </authorList>
    </citation>
    <scope>NUCLEOTIDE SEQUENCE [LARGE SCALE GENOMIC DNA]</scope>
    <source>
        <strain evidence="2 3">318-1</strain>
    </source>
</reference>
<organism evidence="2 3">
    <name type="scientific">Antarcticimicrobium luteum</name>
    <dbReference type="NCBI Taxonomy" id="2547397"/>
    <lineage>
        <taxon>Bacteria</taxon>
        <taxon>Pseudomonadati</taxon>
        <taxon>Pseudomonadota</taxon>
        <taxon>Alphaproteobacteria</taxon>
        <taxon>Rhodobacterales</taxon>
        <taxon>Paracoccaceae</taxon>
        <taxon>Antarcticimicrobium</taxon>
    </lineage>
</organism>
<sequence length="71" mass="8003">MQSNPSTVLGAGRRQRSTVSVSRRLFGLLGVWSGRLRSRTRLSQLDPHMLKDIGITEAEARTEANRPFWHG</sequence>
<protein>
    <submittedName>
        <fullName evidence="2">DUF1127 domain-containing protein</fullName>
    </submittedName>
</protein>
<proteinExistence type="predicted"/>
<comment type="caution">
    <text evidence="2">The sequence shown here is derived from an EMBL/GenBank/DDBJ whole genome shotgun (WGS) entry which is preliminary data.</text>
</comment>
<dbReference type="Proteomes" id="UP000295301">
    <property type="component" value="Unassembled WGS sequence"/>
</dbReference>
<dbReference type="AlphaFoldDB" id="A0A4R5V6B5"/>
<dbReference type="EMBL" id="SMUV01000065">
    <property type="protein sequence ID" value="TDK47499.1"/>
    <property type="molecule type" value="Genomic_DNA"/>
</dbReference>